<dbReference type="AlphaFoldDB" id="A0A160SZG8"/>
<evidence type="ECO:0000259" key="8">
    <source>
        <dbReference type="PROSITE" id="PS51085"/>
    </source>
</evidence>
<dbReference type="PATRIC" id="fig|98804.3.peg.385"/>
<keyword evidence="6" id="KW-0411">Iron-sulfur</keyword>
<evidence type="ECO:0000313" key="9">
    <source>
        <dbReference type="EMBL" id="CUR53366.1"/>
    </source>
</evidence>
<dbReference type="InterPro" id="IPR012675">
    <property type="entry name" value="Beta-grasp_dom_sf"/>
</dbReference>
<dbReference type="PROSITE" id="PS51085">
    <property type="entry name" value="2FE2S_FER_2"/>
    <property type="match status" value="1"/>
</dbReference>
<dbReference type="SUPFAM" id="SSF54292">
    <property type="entry name" value="2Fe-2S ferredoxin-like"/>
    <property type="match status" value="1"/>
</dbReference>
<keyword evidence="5" id="KW-0408">Iron</keyword>
<protein>
    <recommendedName>
        <fullName evidence="2">2Fe-2S ferredoxin</fullName>
    </recommendedName>
</protein>
<dbReference type="Gene3D" id="3.10.20.30">
    <property type="match status" value="1"/>
</dbReference>
<reference evidence="10" key="1">
    <citation type="submission" date="2015-10" db="EMBL/GenBank/DDBJ databases">
        <authorList>
            <person name="Manzano-Marin A."/>
            <person name="Manzano-Marin A."/>
        </authorList>
    </citation>
    <scope>NUCLEOTIDE SEQUENCE [LARGE SCALE GENOMIC DNA]</scope>
    <source>
        <strain evidence="10">BTs</strain>
    </source>
</reference>
<dbReference type="Proteomes" id="UP000243633">
    <property type="component" value="Chromosome 1"/>
</dbReference>
<dbReference type="OrthoDB" id="9793027at2"/>
<keyword evidence="10" id="KW-1185">Reference proteome</keyword>
<dbReference type="InterPro" id="IPR011536">
    <property type="entry name" value="Fdx_isc"/>
</dbReference>
<accession>A0A160SZG8</accession>
<comment type="similarity">
    <text evidence="1">Belongs to the adrenodoxin/putidaredoxin family.</text>
</comment>
<feature type="domain" description="2Fe-2S ferredoxin-type" evidence="8">
    <location>
        <begin position="9"/>
        <end position="104"/>
    </location>
</feature>
<dbReference type="CDD" id="cd00207">
    <property type="entry name" value="fer2"/>
    <property type="match status" value="1"/>
</dbReference>
<comment type="cofactor">
    <cofactor evidence="7">
        <name>[2Fe-2S] cluster</name>
        <dbReference type="ChEBI" id="CHEBI:190135"/>
    </cofactor>
</comment>
<dbReference type="InterPro" id="IPR001055">
    <property type="entry name" value="Adrenodoxin-like"/>
</dbReference>
<gene>
    <name evidence="9" type="primary">fdx</name>
    <name evidence="9" type="ORF">BTSPAZIEG_0416</name>
</gene>
<keyword evidence="3" id="KW-0001">2Fe-2S</keyword>
<dbReference type="PANTHER" id="PTHR23426">
    <property type="entry name" value="FERREDOXIN/ADRENODOXIN"/>
    <property type="match status" value="1"/>
</dbReference>
<dbReference type="GO" id="GO:0140647">
    <property type="term" value="P:P450-containing electron transport chain"/>
    <property type="evidence" value="ECO:0007669"/>
    <property type="project" value="InterPro"/>
</dbReference>
<evidence type="ECO:0000256" key="5">
    <source>
        <dbReference type="ARBA" id="ARBA00023004"/>
    </source>
</evidence>
<evidence type="ECO:0000313" key="10">
    <source>
        <dbReference type="Proteomes" id="UP000243633"/>
    </source>
</evidence>
<dbReference type="InterPro" id="IPR001041">
    <property type="entry name" value="2Fe-2S_ferredoxin-type"/>
</dbReference>
<proteinExistence type="inferred from homology"/>
<dbReference type="NCBIfam" id="TIGR02007">
    <property type="entry name" value="fdx_isc"/>
    <property type="match status" value="1"/>
</dbReference>
<dbReference type="InterPro" id="IPR036010">
    <property type="entry name" value="2Fe-2S_ferredoxin-like_sf"/>
</dbReference>
<evidence type="ECO:0000256" key="7">
    <source>
        <dbReference type="ARBA" id="ARBA00034078"/>
    </source>
</evidence>
<evidence type="ECO:0000256" key="1">
    <source>
        <dbReference type="ARBA" id="ARBA00010914"/>
    </source>
</evidence>
<organism evidence="9 10">
    <name type="scientific">Buchnera aphidicola subsp. Tuberolachnus salignus</name>
    <dbReference type="NCBI Taxonomy" id="98804"/>
    <lineage>
        <taxon>Bacteria</taxon>
        <taxon>Pseudomonadati</taxon>
        <taxon>Pseudomonadota</taxon>
        <taxon>Gammaproteobacteria</taxon>
        <taxon>Enterobacterales</taxon>
        <taxon>Erwiniaceae</taxon>
        <taxon>Buchnera</taxon>
    </lineage>
</organism>
<name>A0A160SZG8_BUCTT</name>
<evidence type="ECO:0000256" key="6">
    <source>
        <dbReference type="ARBA" id="ARBA00023014"/>
    </source>
</evidence>
<evidence type="ECO:0000256" key="4">
    <source>
        <dbReference type="ARBA" id="ARBA00022723"/>
    </source>
</evidence>
<dbReference type="PANTHER" id="PTHR23426:SF65">
    <property type="entry name" value="FERREDOXIN-2, MITOCHONDRIAL"/>
    <property type="match status" value="1"/>
</dbReference>
<dbReference type="EMBL" id="LN890285">
    <property type="protein sequence ID" value="CUR53366.1"/>
    <property type="molecule type" value="Genomic_DNA"/>
</dbReference>
<keyword evidence="4" id="KW-0479">Metal-binding</keyword>
<dbReference type="GO" id="GO:0005829">
    <property type="term" value="C:cytosol"/>
    <property type="evidence" value="ECO:0007669"/>
    <property type="project" value="TreeGrafter"/>
</dbReference>
<dbReference type="PRINTS" id="PR00355">
    <property type="entry name" value="ADRENODOXIN"/>
</dbReference>
<dbReference type="GO" id="GO:0051537">
    <property type="term" value="F:2 iron, 2 sulfur cluster binding"/>
    <property type="evidence" value="ECO:0007669"/>
    <property type="project" value="UniProtKB-KW"/>
</dbReference>
<evidence type="ECO:0000256" key="3">
    <source>
        <dbReference type="ARBA" id="ARBA00022714"/>
    </source>
</evidence>
<sequence length="110" mass="12443">MPKIFFYPHKILLPFGAVISAKPGQSILNVALENHINIEHACEQSCACCTCHCIIRKGFNSLSICLENEEDLLDKAWGLEKYSRLACQAKLGEEDIEVEIPIYNLHQKIE</sequence>
<dbReference type="STRING" id="98804.BTSPAZIEG_0416"/>
<dbReference type="RefSeq" id="WP_075472993.1">
    <property type="nucleotide sequence ID" value="NZ_CP135003.1"/>
</dbReference>
<dbReference type="GO" id="GO:0009055">
    <property type="term" value="F:electron transfer activity"/>
    <property type="evidence" value="ECO:0007669"/>
    <property type="project" value="InterPro"/>
</dbReference>
<evidence type="ECO:0000256" key="2">
    <source>
        <dbReference type="ARBA" id="ARBA00019395"/>
    </source>
</evidence>
<dbReference type="GO" id="GO:0046872">
    <property type="term" value="F:metal ion binding"/>
    <property type="evidence" value="ECO:0007669"/>
    <property type="project" value="UniProtKB-KW"/>
</dbReference>